<dbReference type="EMBL" id="JAFMPP010000003">
    <property type="protein sequence ID" value="MBO0662051.1"/>
    <property type="molecule type" value="Genomic_DNA"/>
</dbReference>
<sequence>MGRPKALTQEERAELLPKGYRPVEVWLADIWSDEIWAQVEEDCRLIAASEERV</sequence>
<reference evidence="1" key="1">
    <citation type="submission" date="2021-03" db="EMBL/GenBank/DDBJ databases">
        <title>Whole genome sequence of Jiella sp. CQZ9-1.</title>
        <authorList>
            <person name="Tuo L."/>
        </authorList>
    </citation>
    <scope>NUCLEOTIDE SEQUENCE</scope>
    <source>
        <strain evidence="1">CQZ9-1</strain>
    </source>
</reference>
<evidence type="ECO:0000313" key="2">
    <source>
        <dbReference type="Proteomes" id="UP000664122"/>
    </source>
</evidence>
<keyword evidence="2" id="KW-1185">Reference proteome</keyword>
<dbReference type="Pfam" id="PF11455">
    <property type="entry name" value="MazE-like"/>
    <property type="match status" value="1"/>
</dbReference>
<dbReference type="Proteomes" id="UP000664122">
    <property type="component" value="Unassembled WGS sequence"/>
</dbReference>
<dbReference type="AlphaFoldDB" id="A0A939FXJ8"/>
<name>A0A939FXJ8_9HYPH</name>
<organism evidence="1 2">
    <name type="scientific">Jiella flava</name>
    <dbReference type="NCBI Taxonomy" id="2816857"/>
    <lineage>
        <taxon>Bacteria</taxon>
        <taxon>Pseudomonadati</taxon>
        <taxon>Pseudomonadota</taxon>
        <taxon>Alphaproteobacteria</taxon>
        <taxon>Hyphomicrobiales</taxon>
        <taxon>Aurantimonadaceae</taxon>
        <taxon>Jiella</taxon>
    </lineage>
</organism>
<comment type="caution">
    <text evidence="1">The sequence shown here is derived from an EMBL/GenBank/DDBJ whole genome shotgun (WGS) entry which is preliminary data.</text>
</comment>
<protein>
    <submittedName>
        <fullName evidence="1">DUF3018 family protein</fullName>
    </submittedName>
</protein>
<dbReference type="RefSeq" id="WP_207256808.1">
    <property type="nucleotide sequence ID" value="NZ_JAFMPP010000003.1"/>
</dbReference>
<dbReference type="InterPro" id="IPR021558">
    <property type="entry name" value="MazE-like"/>
</dbReference>
<evidence type="ECO:0000313" key="1">
    <source>
        <dbReference type="EMBL" id="MBO0662051.1"/>
    </source>
</evidence>
<gene>
    <name evidence="1" type="ORF">J1C48_05650</name>
</gene>
<proteinExistence type="predicted"/>
<accession>A0A939FXJ8</accession>